<name>A0ABT5ZUD6_9ACTN</name>
<evidence type="ECO:0000256" key="2">
    <source>
        <dbReference type="SAM" id="MobiDB-lite"/>
    </source>
</evidence>
<proteinExistence type="inferred from homology"/>
<accession>A0ABT5ZUD6</accession>
<dbReference type="EMBL" id="JARJBC010000026">
    <property type="protein sequence ID" value="MDF3293431.1"/>
    <property type="molecule type" value="Genomic_DNA"/>
</dbReference>
<dbReference type="NCBIfam" id="NF005893">
    <property type="entry name" value="PRK07856.1"/>
    <property type="match status" value="1"/>
</dbReference>
<dbReference type="CDD" id="cd05233">
    <property type="entry name" value="SDR_c"/>
    <property type="match status" value="1"/>
</dbReference>
<dbReference type="Proteomes" id="UP001216579">
    <property type="component" value="Unassembled WGS sequence"/>
</dbReference>
<dbReference type="PRINTS" id="PR00080">
    <property type="entry name" value="SDRFAMILY"/>
</dbReference>
<evidence type="ECO:0000313" key="4">
    <source>
        <dbReference type="Proteomes" id="UP001216579"/>
    </source>
</evidence>
<dbReference type="PROSITE" id="PS00061">
    <property type="entry name" value="ADH_SHORT"/>
    <property type="match status" value="1"/>
</dbReference>
<dbReference type="PANTHER" id="PTHR42760">
    <property type="entry name" value="SHORT-CHAIN DEHYDROGENASES/REDUCTASES FAMILY MEMBER"/>
    <property type="match status" value="1"/>
</dbReference>
<reference evidence="3 4" key="1">
    <citation type="submission" date="2023-03" db="EMBL/GenBank/DDBJ databases">
        <title>Draft genome sequence of Streptomyces sp. RB6PN23 isolated from peat swamp forest in Thailand.</title>
        <authorList>
            <person name="Klaysubun C."/>
            <person name="Duangmal K."/>
        </authorList>
    </citation>
    <scope>NUCLEOTIDE SEQUENCE [LARGE SCALE GENOMIC DNA]</scope>
    <source>
        <strain evidence="3 4">RB6PN23</strain>
    </source>
</reference>
<organism evidence="3 4">
    <name type="scientific">Streptomyces silvisoli</name>
    <dbReference type="NCBI Taxonomy" id="3034235"/>
    <lineage>
        <taxon>Bacteria</taxon>
        <taxon>Bacillati</taxon>
        <taxon>Actinomycetota</taxon>
        <taxon>Actinomycetes</taxon>
        <taxon>Kitasatosporales</taxon>
        <taxon>Streptomycetaceae</taxon>
        <taxon>Streptomyces</taxon>
    </lineage>
</organism>
<protein>
    <submittedName>
        <fullName evidence="3">SDR family oxidoreductase</fullName>
    </submittedName>
</protein>
<dbReference type="InterPro" id="IPR002347">
    <property type="entry name" value="SDR_fam"/>
</dbReference>
<dbReference type="InterPro" id="IPR020904">
    <property type="entry name" value="Sc_DH/Rdtase_CS"/>
</dbReference>
<feature type="region of interest" description="Disordered" evidence="2">
    <location>
        <begin position="247"/>
        <end position="266"/>
    </location>
</feature>
<evidence type="ECO:0000256" key="1">
    <source>
        <dbReference type="ARBA" id="ARBA00006484"/>
    </source>
</evidence>
<evidence type="ECO:0000313" key="3">
    <source>
        <dbReference type="EMBL" id="MDF3293431.1"/>
    </source>
</evidence>
<dbReference type="Gene3D" id="3.40.50.720">
    <property type="entry name" value="NAD(P)-binding Rossmann-like Domain"/>
    <property type="match status" value="1"/>
</dbReference>
<gene>
    <name evidence="3" type="ORF">P3G67_30315</name>
</gene>
<dbReference type="SUPFAM" id="SSF51735">
    <property type="entry name" value="NAD(P)-binding Rossmann-fold domains"/>
    <property type="match status" value="1"/>
</dbReference>
<comment type="similarity">
    <text evidence="1">Belongs to the short-chain dehydrogenases/reductases (SDR) family.</text>
</comment>
<dbReference type="PRINTS" id="PR00081">
    <property type="entry name" value="GDHRDH"/>
</dbReference>
<sequence length="266" mass="27393">MTDGLEGQVALVTGGTRGIGRAIAERLRAAGAEVAVCARGKPKALPEGIAFHQADVRDPEAVSALFDGLRAAYGRLDLLVNNAGGSPYVEAATASPRFSRAIIELNLLAPLYCAQAAHLIMREQPGGGSIVNIGSVSGARPSPGTAAYGAAKAGLSSLTRSLAAEWAPKVRVNCLVVGLVLTEDSTGAATDAALDHYGDESARRALTAAIPMGRLAHPDEIADPVLFLASPGARYITGADLHIHGGGERPPHLYAAESRTDHPKVN</sequence>
<dbReference type="Pfam" id="PF13561">
    <property type="entry name" value="adh_short_C2"/>
    <property type="match status" value="1"/>
</dbReference>
<keyword evidence="4" id="KW-1185">Reference proteome</keyword>
<dbReference type="InterPro" id="IPR036291">
    <property type="entry name" value="NAD(P)-bd_dom_sf"/>
</dbReference>
<dbReference type="RefSeq" id="WP_276096351.1">
    <property type="nucleotide sequence ID" value="NZ_JARJBC010000026.1"/>
</dbReference>
<comment type="caution">
    <text evidence="3">The sequence shown here is derived from an EMBL/GenBank/DDBJ whole genome shotgun (WGS) entry which is preliminary data.</text>
</comment>